<dbReference type="SUPFAM" id="SSF52402">
    <property type="entry name" value="Adenine nucleotide alpha hydrolases-like"/>
    <property type="match status" value="1"/>
</dbReference>
<dbReference type="InterPro" id="IPR017932">
    <property type="entry name" value="GATase_2_dom"/>
</dbReference>
<dbReference type="EC" id="6.3.5.4" evidence="3"/>
<reference evidence="9" key="1">
    <citation type="submission" date="2023-08" db="EMBL/GenBank/DDBJ databases">
        <title>Complete genome sequence of Sinorhizobium chiapanecum ITTG S70 isolated from Acaciella angustissima nodules in Chiapas-Mexico.</title>
        <authorList>
            <person name="Rincon-Rosales R."/>
            <person name="Rogel M.A."/>
            <person name="Rincon-Medina C.I."/>
            <person name="Guerrero G."/>
            <person name="Manzano-Gomez L.A."/>
            <person name="Lopez-Lopez A."/>
            <person name="Rincon Molina F.A."/>
            <person name="Martinez-Romero E."/>
        </authorList>
    </citation>
    <scope>NUCLEOTIDE SEQUENCE</scope>
    <source>
        <strain evidence="9">ITTG S70</strain>
        <plasmid evidence="9">pSchITTGS70b</plasmid>
    </source>
</reference>
<evidence type="ECO:0000313" key="10">
    <source>
        <dbReference type="Proteomes" id="UP001432360"/>
    </source>
</evidence>
<dbReference type="PANTHER" id="PTHR43284">
    <property type="entry name" value="ASPARAGINE SYNTHETASE (GLUTAMINE-HYDROLYZING)"/>
    <property type="match status" value="1"/>
</dbReference>
<proteinExistence type="inferred from homology"/>
<dbReference type="EMBL" id="CP133150">
    <property type="protein sequence ID" value="WVT06208.1"/>
    <property type="molecule type" value="Genomic_DNA"/>
</dbReference>
<dbReference type="InterPro" id="IPR001962">
    <property type="entry name" value="Asn_synthase"/>
</dbReference>
<evidence type="ECO:0000256" key="5">
    <source>
        <dbReference type="ARBA" id="ARBA00022840"/>
    </source>
</evidence>
<dbReference type="PIRSF" id="PIRSF001589">
    <property type="entry name" value="Asn_synthetase_glu-h"/>
    <property type="match status" value="1"/>
</dbReference>
<comment type="pathway">
    <text evidence="1">Amino-acid biosynthesis; L-asparagine biosynthesis; L-asparagine from L-aspartate (L-Gln route): step 1/1.</text>
</comment>
<evidence type="ECO:0000259" key="8">
    <source>
        <dbReference type="Pfam" id="PF13537"/>
    </source>
</evidence>
<comment type="catalytic activity">
    <reaction evidence="6">
        <text>L-aspartate + L-glutamine + ATP + H2O = L-asparagine + L-glutamate + AMP + diphosphate + H(+)</text>
        <dbReference type="Rhea" id="RHEA:12228"/>
        <dbReference type="ChEBI" id="CHEBI:15377"/>
        <dbReference type="ChEBI" id="CHEBI:15378"/>
        <dbReference type="ChEBI" id="CHEBI:29985"/>
        <dbReference type="ChEBI" id="CHEBI:29991"/>
        <dbReference type="ChEBI" id="CHEBI:30616"/>
        <dbReference type="ChEBI" id="CHEBI:33019"/>
        <dbReference type="ChEBI" id="CHEBI:58048"/>
        <dbReference type="ChEBI" id="CHEBI:58359"/>
        <dbReference type="ChEBI" id="CHEBI:456215"/>
        <dbReference type="EC" id="6.3.5.4"/>
    </reaction>
</comment>
<sequence length="539" mass="60426">MTSIALSPIAALWGIVGANTHGTREMGAVLQHRGCNVAMEERPTFSFGARHSAQIAPIAVDDDIAVVYSGFPFVVDEETRMPRYLSAEGIRTEYVRLGLDFFRVLCGHYAIAVYSRNYHRLILVRDAFGAQSLSWVASNDNFAFSTEYKALLSLPWVNRSLDHDAARRFVHDGWAPAGRTFLRQVSMVLPGSLLIWQNGNVERIHLREGLCDRRPPFKSVSVAQVNSAVRETIGWHANDFAPRYGVMLSSGVDSAVIAATLRRIRGDTEVHTFTVGYGHDDPEIIGASATASLLGTHHHEIIVQPDALTTLLKDTIIAVDNPGGYDEFPCLYALHQTARNFVDIIFSGNAADTLFAGMPYHQPLLATDGAIHRRLCKDLTGRDERLAAQELLAGRHGLSFRMPYAERILTDLALEIPDFQKLSHANNKIIFREAARQILPDEITMRPKRIQHLRYDNDMWSWLAERVDWIRSNSILSKHSLEVLERIVMLPSGTAELTEESFKTAWNLVSLATWASIYLDGSHQLELVTFDITIDIDRR</sequence>
<accession>A0ABZ2BGP9</accession>
<geneLocation type="plasmid" evidence="9 10">
    <name>pSchITTGS70b</name>
</geneLocation>
<dbReference type="PANTHER" id="PTHR43284:SF1">
    <property type="entry name" value="ASPARAGINE SYNTHETASE"/>
    <property type="match status" value="1"/>
</dbReference>
<dbReference type="Gene3D" id="3.60.20.10">
    <property type="entry name" value="Glutamine Phosphoribosylpyrophosphate, subunit 1, domain 1"/>
    <property type="match status" value="1"/>
</dbReference>
<evidence type="ECO:0000256" key="3">
    <source>
        <dbReference type="ARBA" id="ARBA00012737"/>
    </source>
</evidence>
<keyword evidence="9" id="KW-0614">Plasmid</keyword>
<dbReference type="SUPFAM" id="SSF56235">
    <property type="entry name" value="N-terminal nucleophile aminohydrolases (Ntn hydrolases)"/>
    <property type="match status" value="1"/>
</dbReference>
<dbReference type="Pfam" id="PF13537">
    <property type="entry name" value="GATase_7"/>
    <property type="match status" value="1"/>
</dbReference>
<gene>
    <name evidence="9" type="ORF">RB548_22565</name>
</gene>
<feature type="domain" description="Asparagine synthetase" evidence="7">
    <location>
        <begin position="243"/>
        <end position="367"/>
    </location>
</feature>
<evidence type="ECO:0000256" key="2">
    <source>
        <dbReference type="ARBA" id="ARBA00005752"/>
    </source>
</evidence>
<dbReference type="Pfam" id="PF00733">
    <property type="entry name" value="Asn_synthase"/>
    <property type="match status" value="2"/>
</dbReference>
<evidence type="ECO:0000256" key="6">
    <source>
        <dbReference type="ARBA" id="ARBA00048741"/>
    </source>
</evidence>
<comment type="similarity">
    <text evidence="2">Belongs to the asparagine synthetase family.</text>
</comment>
<evidence type="ECO:0000256" key="4">
    <source>
        <dbReference type="ARBA" id="ARBA00022741"/>
    </source>
</evidence>
<protein>
    <recommendedName>
        <fullName evidence="3">asparagine synthase (glutamine-hydrolyzing)</fullName>
        <ecNumber evidence="3">6.3.5.4</ecNumber>
    </recommendedName>
</protein>
<feature type="domain" description="Asparagine synthetase" evidence="7">
    <location>
        <begin position="385"/>
        <end position="515"/>
    </location>
</feature>
<evidence type="ECO:0000313" key="9">
    <source>
        <dbReference type="EMBL" id="WVT06208.1"/>
    </source>
</evidence>
<evidence type="ECO:0000256" key="1">
    <source>
        <dbReference type="ARBA" id="ARBA00005187"/>
    </source>
</evidence>
<dbReference type="InterPro" id="IPR029055">
    <property type="entry name" value="Ntn_hydrolases_N"/>
</dbReference>
<name>A0ABZ2BGP9_9HYPH</name>
<organism evidence="9 10">
    <name type="scientific">Sinorhizobium chiapasense</name>
    <dbReference type="NCBI Taxonomy" id="501572"/>
    <lineage>
        <taxon>Bacteria</taxon>
        <taxon>Pseudomonadati</taxon>
        <taxon>Pseudomonadota</taxon>
        <taxon>Alphaproteobacteria</taxon>
        <taxon>Hyphomicrobiales</taxon>
        <taxon>Rhizobiaceae</taxon>
        <taxon>Sinorhizobium/Ensifer group</taxon>
        <taxon>Sinorhizobium</taxon>
    </lineage>
</organism>
<dbReference type="CDD" id="cd01991">
    <property type="entry name" value="Asn_synthase_B_C"/>
    <property type="match status" value="1"/>
</dbReference>
<keyword evidence="10" id="KW-1185">Reference proteome</keyword>
<dbReference type="Proteomes" id="UP001432360">
    <property type="component" value="Plasmid pSchITTGS70b"/>
</dbReference>
<dbReference type="InterPro" id="IPR006426">
    <property type="entry name" value="Asn_synth_AEB"/>
</dbReference>
<dbReference type="InterPro" id="IPR051786">
    <property type="entry name" value="ASN_synthetase/amidase"/>
</dbReference>
<dbReference type="InterPro" id="IPR014729">
    <property type="entry name" value="Rossmann-like_a/b/a_fold"/>
</dbReference>
<dbReference type="Gene3D" id="3.40.50.620">
    <property type="entry name" value="HUPs"/>
    <property type="match status" value="1"/>
</dbReference>
<keyword evidence="4" id="KW-0547">Nucleotide-binding</keyword>
<evidence type="ECO:0000259" key="7">
    <source>
        <dbReference type="Pfam" id="PF00733"/>
    </source>
</evidence>
<feature type="domain" description="Glutamine amidotransferase type-2" evidence="8">
    <location>
        <begin position="96"/>
        <end position="152"/>
    </location>
</feature>
<keyword evidence="5" id="KW-0067">ATP-binding</keyword>
<dbReference type="RefSeq" id="WP_331375271.1">
    <property type="nucleotide sequence ID" value="NZ_CP133150.1"/>
</dbReference>